<evidence type="ECO:0000313" key="2">
    <source>
        <dbReference type="EMBL" id="GKZ26666.1"/>
    </source>
</evidence>
<dbReference type="Gene3D" id="2.60.40.790">
    <property type="match status" value="1"/>
</dbReference>
<evidence type="ECO:0000313" key="3">
    <source>
        <dbReference type="Proteomes" id="UP001143548"/>
    </source>
</evidence>
<dbReference type="SUPFAM" id="SSF49764">
    <property type="entry name" value="HSP20-like chaperones"/>
    <property type="match status" value="1"/>
</dbReference>
<protein>
    <recommendedName>
        <fullName evidence="4">SHSP domain-containing protein</fullName>
    </recommendedName>
</protein>
<dbReference type="AlphaFoldDB" id="A0A9W5Z2R6"/>
<feature type="compositionally biased region" description="Basic and acidic residues" evidence="1">
    <location>
        <begin position="177"/>
        <end position="208"/>
    </location>
</feature>
<feature type="compositionally biased region" description="Basic and acidic residues" evidence="1">
    <location>
        <begin position="143"/>
        <end position="153"/>
    </location>
</feature>
<feature type="compositionally biased region" description="Basic and acidic residues" evidence="1">
    <location>
        <begin position="75"/>
        <end position="92"/>
    </location>
</feature>
<dbReference type="Proteomes" id="UP001143548">
    <property type="component" value="Unassembled WGS sequence"/>
</dbReference>
<comment type="caution">
    <text evidence="2">The sequence shown here is derived from an EMBL/GenBank/DDBJ whole genome shotgun (WGS) entry which is preliminary data.</text>
</comment>
<dbReference type="CDD" id="cd06464">
    <property type="entry name" value="ACD_sHsps-like"/>
    <property type="match status" value="1"/>
</dbReference>
<feature type="region of interest" description="Disordered" evidence="1">
    <location>
        <begin position="104"/>
        <end position="208"/>
    </location>
</feature>
<accession>A0A9W5Z2R6</accession>
<evidence type="ECO:0008006" key="4">
    <source>
        <dbReference type="Google" id="ProtNLM"/>
    </source>
</evidence>
<gene>
    <name evidence="2" type="ORF">AbraCBS73388_002917</name>
</gene>
<reference evidence="2" key="1">
    <citation type="submission" date="2022-07" db="EMBL/GenBank/DDBJ databases">
        <title>Taxonomy of Aspergillus series Nigri: significant species reduction supported by multi-species coalescent approaches.</title>
        <authorList>
            <person name="Bian C."/>
            <person name="Kusuya Y."/>
            <person name="Sklenar F."/>
            <person name="D'hooge E."/>
            <person name="Yaguchi T."/>
            <person name="Takahashi H."/>
            <person name="Hubka V."/>
        </authorList>
    </citation>
    <scope>NUCLEOTIDE SEQUENCE</scope>
    <source>
        <strain evidence="2">CBS 733.88</strain>
    </source>
</reference>
<dbReference type="EMBL" id="BROQ01000157">
    <property type="protein sequence ID" value="GKZ26666.1"/>
    <property type="molecule type" value="Genomic_DNA"/>
</dbReference>
<organism evidence="2 3">
    <name type="scientific">Aspergillus brasiliensis</name>
    <dbReference type="NCBI Taxonomy" id="319629"/>
    <lineage>
        <taxon>Eukaryota</taxon>
        <taxon>Fungi</taxon>
        <taxon>Dikarya</taxon>
        <taxon>Ascomycota</taxon>
        <taxon>Pezizomycotina</taxon>
        <taxon>Eurotiomycetes</taxon>
        <taxon>Eurotiomycetidae</taxon>
        <taxon>Eurotiales</taxon>
        <taxon>Aspergillaceae</taxon>
        <taxon>Aspergillus</taxon>
        <taxon>Aspergillus subgen. Circumdati</taxon>
    </lineage>
</organism>
<proteinExistence type="predicted"/>
<evidence type="ECO:0000256" key="1">
    <source>
        <dbReference type="SAM" id="MobiDB-lite"/>
    </source>
</evidence>
<feature type="region of interest" description="Disordered" evidence="1">
    <location>
        <begin position="73"/>
        <end position="92"/>
    </location>
</feature>
<dbReference type="InterPro" id="IPR008978">
    <property type="entry name" value="HSP20-like_chaperone"/>
</dbReference>
<name>A0A9W5Z2R6_9EURO</name>
<sequence>MDHTIVDYVDCRGQPEQFYQEPVGTPKRIKPVFDIRLFEDTYYLDGELPGAVAGTIKLNVTDQRTLVVNGIIKRGYPDDPRDPEPDSTTNKKEMDALWKSMLDAEKKDSSNSSDETAAVGDDIPFVKDAQMPSDQQGDTDAEVISKPDVREESSGQDGSRKKPRVYMIPQLRGKITPNDRIRGILWKPGRENNRPEKDGGQQDRGDFNERMNPYIYPGERPDNSETWVWVLAERKVGEFFRPFRFKRPINWDAAQSRFMNGLLLLKLPVIVLPKKRVRFELDCG</sequence>